<dbReference type="InterPro" id="IPR032675">
    <property type="entry name" value="LRR_dom_sf"/>
</dbReference>
<reference evidence="1 2" key="1">
    <citation type="journal article" date="2021" name="Hortic Res">
        <title>Chromosome-scale assembly of the Dendrobium chrysotoxum genome enhances the understanding of orchid evolution.</title>
        <authorList>
            <person name="Zhang Y."/>
            <person name="Zhang G.Q."/>
            <person name="Zhang D."/>
            <person name="Liu X.D."/>
            <person name="Xu X.Y."/>
            <person name="Sun W.H."/>
            <person name="Yu X."/>
            <person name="Zhu X."/>
            <person name="Wang Z.W."/>
            <person name="Zhao X."/>
            <person name="Zhong W.Y."/>
            <person name="Chen H."/>
            <person name="Yin W.L."/>
            <person name="Huang T."/>
            <person name="Niu S.C."/>
            <person name="Liu Z.J."/>
        </authorList>
    </citation>
    <scope>NUCLEOTIDE SEQUENCE [LARGE SCALE GENOMIC DNA]</scope>
    <source>
        <strain evidence="1">Lindl</strain>
    </source>
</reference>
<dbReference type="AlphaFoldDB" id="A0AAV7GSL7"/>
<comment type="caution">
    <text evidence="1">The sequence shown here is derived from an EMBL/GenBank/DDBJ whole genome shotgun (WGS) entry which is preliminary data.</text>
</comment>
<organism evidence="1 2">
    <name type="scientific">Dendrobium chrysotoxum</name>
    <name type="common">Orchid</name>
    <dbReference type="NCBI Taxonomy" id="161865"/>
    <lineage>
        <taxon>Eukaryota</taxon>
        <taxon>Viridiplantae</taxon>
        <taxon>Streptophyta</taxon>
        <taxon>Embryophyta</taxon>
        <taxon>Tracheophyta</taxon>
        <taxon>Spermatophyta</taxon>
        <taxon>Magnoliopsida</taxon>
        <taxon>Liliopsida</taxon>
        <taxon>Asparagales</taxon>
        <taxon>Orchidaceae</taxon>
        <taxon>Epidendroideae</taxon>
        <taxon>Malaxideae</taxon>
        <taxon>Dendrobiinae</taxon>
        <taxon>Dendrobium</taxon>
    </lineage>
</organism>
<name>A0AAV7GSL7_DENCH</name>
<dbReference type="Proteomes" id="UP000775213">
    <property type="component" value="Unassembled WGS sequence"/>
</dbReference>
<evidence type="ECO:0000313" key="2">
    <source>
        <dbReference type="Proteomes" id="UP000775213"/>
    </source>
</evidence>
<dbReference type="EMBL" id="JAGFBR010000011">
    <property type="protein sequence ID" value="KAH0459691.1"/>
    <property type="molecule type" value="Genomic_DNA"/>
</dbReference>
<dbReference type="Gene3D" id="3.80.10.10">
    <property type="entry name" value="Ribonuclease Inhibitor"/>
    <property type="match status" value="1"/>
</dbReference>
<proteinExistence type="predicted"/>
<sequence length="146" mass="16543">MTEVIQIQQLHFRKSLKLDGMPRVKWLESKFNGNNKHHAFPLLEALYTKKSWFEVEVVAKGGCLFPCLIELYLRDCPKLQELPSLPPKLRKLEIDNIGCKTFNLLQGTSNGYIISSLAAIRNLIIRNGSDLIYLKGLKGLGTTKNS</sequence>
<protein>
    <submittedName>
        <fullName evidence="1">Uncharacterized protein</fullName>
    </submittedName>
</protein>
<gene>
    <name evidence="1" type="ORF">IEQ34_012505</name>
</gene>
<accession>A0AAV7GSL7</accession>
<keyword evidence="2" id="KW-1185">Reference proteome</keyword>
<evidence type="ECO:0000313" key="1">
    <source>
        <dbReference type="EMBL" id="KAH0459691.1"/>
    </source>
</evidence>